<reference evidence="1" key="1">
    <citation type="submission" date="2018-02" db="EMBL/GenBank/DDBJ databases">
        <title>Rhizophora mucronata_Transcriptome.</title>
        <authorList>
            <person name="Meera S.P."/>
            <person name="Sreeshan A."/>
            <person name="Augustine A."/>
        </authorList>
    </citation>
    <scope>NUCLEOTIDE SEQUENCE</scope>
    <source>
        <tissue evidence="1">Leaf</tissue>
    </source>
</reference>
<name>A0A2P2IN37_RHIMU</name>
<protein>
    <submittedName>
        <fullName evidence="1">Uncharacterized protein</fullName>
    </submittedName>
</protein>
<dbReference type="EMBL" id="GGEC01002150">
    <property type="protein sequence ID" value="MBW82633.1"/>
    <property type="molecule type" value="Transcribed_RNA"/>
</dbReference>
<dbReference type="EMBL" id="GGEC01002149">
    <property type="protein sequence ID" value="MBW82632.1"/>
    <property type="molecule type" value="Transcribed_RNA"/>
</dbReference>
<sequence>MAMTLEVLTMIYIRRLMLLTQVLLLRPTGEGLHVRYLKKKKIHLWR</sequence>
<dbReference type="AlphaFoldDB" id="A0A2P2IN37"/>
<organism evidence="1">
    <name type="scientific">Rhizophora mucronata</name>
    <name type="common">Asiatic mangrove</name>
    <dbReference type="NCBI Taxonomy" id="61149"/>
    <lineage>
        <taxon>Eukaryota</taxon>
        <taxon>Viridiplantae</taxon>
        <taxon>Streptophyta</taxon>
        <taxon>Embryophyta</taxon>
        <taxon>Tracheophyta</taxon>
        <taxon>Spermatophyta</taxon>
        <taxon>Magnoliopsida</taxon>
        <taxon>eudicotyledons</taxon>
        <taxon>Gunneridae</taxon>
        <taxon>Pentapetalae</taxon>
        <taxon>rosids</taxon>
        <taxon>fabids</taxon>
        <taxon>Malpighiales</taxon>
        <taxon>Rhizophoraceae</taxon>
        <taxon>Rhizophora</taxon>
    </lineage>
</organism>
<evidence type="ECO:0000313" key="1">
    <source>
        <dbReference type="EMBL" id="MBW82632.1"/>
    </source>
</evidence>
<accession>A0A2P2IN37</accession>
<proteinExistence type="predicted"/>